<sequence>MAKITAYAWASGLIELGQTLPDGALPIITGEEKRIRDLIDIWARHSRTGNELLVPGVPEASNQHEGCNALMKFTNFITREYIEK</sequence>
<protein>
    <submittedName>
        <fullName evidence="1">Host nuclease inhibitor protein</fullName>
    </submittedName>
</protein>
<name>A0ACA8D879_9ENTR</name>
<gene>
    <name evidence="1" type="ORF">CI104_14935</name>
</gene>
<accession>A0ACA8D879</accession>
<dbReference type="Proteomes" id="UP000215286">
    <property type="component" value="Chromosome"/>
</dbReference>
<keyword evidence="2" id="KW-1185">Reference proteome</keyword>
<proteinExistence type="predicted"/>
<organism evidence="1 2">
    <name type="scientific">Citrobacter farmeri</name>
    <dbReference type="NCBI Taxonomy" id="67824"/>
    <lineage>
        <taxon>Bacteria</taxon>
        <taxon>Pseudomonadati</taxon>
        <taxon>Pseudomonadota</taxon>
        <taxon>Gammaproteobacteria</taxon>
        <taxon>Enterobacterales</taxon>
        <taxon>Enterobacteriaceae</taxon>
        <taxon>Citrobacter</taxon>
    </lineage>
</organism>
<dbReference type="EMBL" id="CP022695">
    <property type="protein sequence ID" value="AST80275.1"/>
    <property type="molecule type" value="Genomic_DNA"/>
</dbReference>
<evidence type="ECO:0000313" key="1">
    <source>
        <dbReference type="EMBL" id="AST80275.1"/>
    </source>
</evidence>
<reference evidence="1" key="1">
    <citation type="submission" date="2017-08" db="EMBL/GenBank/DDBJ databases">
        <title>Real-time genomic and epidemiological investigation of a multi-institutional outbreak of KPC-producing Enterobacteriaceae reveals complex transmission dynamics and informs management responses.</title>
        <authorList>
            <person name="Kwong J.C."/>
            <person name="Lane C."/>
            <person name="Romanes F."/>
            <person name="Goncalves da Silva A."/>
            <person name="Easton M."/>
            <person name="Cronin K."/>
            <person name="Waters M.J."/>
            <person name="Tomita T."/>
            <person name="Stevens K."/>
            <person name="Schultz M.B."/>
            <person name="Baines S.L."/>
            <person name="Sherry N.L."/>
            <person name="Carter G."/>
            <person name="Mu A."/>
            <person name="Sait M."/>
            <person name="Ballard S.A."/>
            <person name="Seemann T."/>
            <person name="Stinear T.P."/>
            <person name="Howden B.P."/>
        </authorList>
    </citation>
    <scope>NUCLEOTIDE SEQUENCE</scope>
    <source>
        <strain evidence="1">AUSMDU00008141</strain>
    </source>
</reference>
<evidence type="ECO:0000313" key="2">
    <source>
        <dbReference type="Proteomes" id="UP000215286"/>
    </source>
</evidence>